<accession>A0A7N2MKK7</accession>
<evidence type="ECO:0000313" key="3">
    <source>
        <dbReference type="Proteomes" id="UP000594261"/>
    </source>
</evidence>
<dbReference type="PANTHER" id="PTHR13273">
    <property type="entry name" value="ANAMORSIN"/>
    <property type="match status" value="1"/>
</dbReference>
<feature type="domain" description="Anamorsin N-terminal" evidence="1">
    <location>
        <begin position="20"/>
        <end position="127"/>
    </location>
</feature>
<dbReference type="InterPro" id="IPR007785">
    <property type="entry name" value="Anamorsin"/>
</dbReference>
<name>A0A7N2MKK7_QUELO</name>
<dbReference type="Proteomes" id="UP000594261">
    <property type="component" value="Chromosome 9"/>
</dbReference>
<organism evidence="2 3">
    <name type="scientific">Quercus lobata</name>
    <name type="common">Valley oak</name>
    <dbReference type="NCBI Taxonomy" id="97700"/>
    <lineage>
        <taxon>Eukaryota</taxon>
        <taxon>Viridiplantae</taxon>
        <taxon>Streptophyta</taxon>
        <taxon>Embryophyta</taxon>
        <taxon>Tracheophyta</taxon>
        <taxon>Spermatophyta</taxon>
        <taxon>Magnoliopsida</taxon>
        <taxon>eudicotyledons</taxon>
        <taxon>Gunneridae</taxon>
        <taxon>Pentapetalae</taxon>
        <taxon>rosids</taxon>
        <taxon>fabids</taxon>
        <taxon>Fagales</taxon>
        <taxon>Fagaceae</taxon>
        <taxon>Quercus</taxon>
    </lineage>
</organism>
<dbReference type="FunCoup" id="A0A7N2MKK7">
    <property type="interactions" value="3423"/>
</dbReference>
<dbReference type="InterPro" id="IPR049011">
    <property type="entry name" value="Anamorsin_N_metazoan"/>
</dbReference>
<sequence>MAVSELGIQGVEQCDPKIITQASSLNQLPVESSSFETVICICRSVEFPTNRLFEEILRVLKPGGTILIHKNPQSTMGETDKINSALKHKLLLVGFLEVGVLKSTVPSEAQSFGIDDDFDLIDEDSLLSEEDLKKPQLPRVDDCEVGSTRKACKNCTCGRAEEEQKVQLGFTAEQINNPQSACGSDNQRTKFASVDLKGSMKTSKPVPYYVMHAVACCLTMLKISKITLFRKCYNVLKILIQPAVWTGGCFSVQYMPLQGFSTIQAWQEGFAIWELPCSRHIVMWFQIHSNRLTVNGSVCIHSSAFMLLAIVQSFFSALKTLEVLRC</sequence>
<dbReference type="Gramene" id="QL09p042139:mrna">
    <property type="protein sequence ID" value="QL09p042139:mrna"/>
    <property type="gene ID" value="QL09p042139"/>
</dbReference>
<dbReference type="GO" id="GO:0051536">
    <property type="term" value="F:iron-sulfur cluster binding"/>
    <property type="evidence" value="ECO:0007669"/>
    <property type="project" value="InterPro"/>
</dbReference>
<dbReference type="EMBL" id="LRBV02000009">
    <property type="status" value="NOT_ANNOTATED_CDS"/>
    <property type="molecule type" value="Genomic_DNA"/>
</dbReference>
<keyword evidence="3" id="KW-1185">Reference proteome</keyword>
<dbReference type="AlphaFoldDB" id="A0A7N2MKK7"/>
<dbReference type="GO" id="GO:0005737">
    <property type="term" value="C:cytoplasm"/>
    <property type="evidence" value="ECO:0007669"/>
    <property type="project" value="InterPro"/>
</dbReference>
<dbReference type="PANTHER" id="PTHR13273:SF14">
    <property type="entry name" value="ANAMORSIN"/>
    <property type="match status" value="1"/>
</dbReference>
<evidence type="ECO:0000259" key="1">
    <source>
        <dbReference type="Pfam" id="PF20922"/>
    </source>
</evidence>
<reference evidence="2 3" key="1">
    <citation type="journal article" date="2016" name="G3 (Bethesda)">
        <title>First Draft Assembly and Annotation of the Genome of a California Endemic Oak Quercus lobata Nee (Fagaceae).</title>
        <authorList>
            <person name="Sork V.L."/>
            <person name="Fitz-Gibbon S.T."/>
            <person name="Puiu D."/>
            <person name="Crepeau M."/>
            <person name="Gugger P.F."/>
            <person name="Sherman R."/>
            <person name="Stevens K."/>
            <person name="Langley C.H."/>
            <person name="Pellegrini M."/>
            <person name="Salzberg S.L."/>
        </authorList>
    </citation>
    <scope>NUCLEOTIDE SEQUENCE [LARGE SCALE GENOMIC DNA]</scope>
    <source>
        <strain evidence="2 3">cv. SW786</strain>
    </source>
</reference>
<dbReference type="InParanoid" id="A0A7N2MKK7"/>
<dbReference type="Gene3D" id="3.40.50.150">
    <property type="entry name" value="Vaccinia Virus protein VP39"/>
    <property type="match status" value="1"/>
</dbReference>
<dbReference type="InterPro" id="IPR029063">
    <property type="entry name" value="SAM-dependent_MTases_sf"/>
</dbReference>
<evidence type="ECO:0000313" key="2">
    <source>
        <dbReference type="EnsemblPlants" id="QL09p042139:mrna"/>
    </source>
</evidence>
<dbReference type="Pfam" id="PF20922">
    <property type="entry name" value="Anamorsin_N"/>
    <property type="match status" value="1"/>
</dbReference>
<reference evidence="2" key="2">
    <citation type="submission" date="2021-01" db="UniProtKB">
        <authorList>
            <consortium name="EnsemblPlants"/>
        </authorList>
    </citation>
    <scope>IDENTIFICATION</scope>
</reference>
<dbReference type="EnsemblPlants" id="QL09p042139:mrna">
    <property type="protein sequence ID" value="QL09p042139:mrna"/>
    <property type="gene ID" value="QL09p042139"/>
</dbReference>
<proteinExistence type="predicted"/>
<protein>
    <recommendedName>
        <fullName evidence="1">Anamorsin N-terminal domain-containing protein</fullName>
    </recommendedName>
</protein>
<dbReference type="SUPFAM" id="SSF53335">
    <property type="entry name" value="S-adenosyl-L-methionine-dependent methyltransferases"/>
    <property type="match status" value="1"/>
</dbReference>
<dbReference type="GO" id="GO:0016226">
    <property type="term" value="P:iron-sulfur cluster assembly"/>
    <property type="evidence" value="ECO:0007669"/>
    <property type="project" value="InterPro"/>
</dbReference>